<protein>
    <submittedName>
        <fullName evidence="2">Uncharacterized protein</fullName>
    </submittedName>
</protein>
<evidence type="ECO:0000313" key="3">
    <source>
        <dbReference type="Proteomes" id="UP000324748"/>
    </source>
</evidence>
<comment type="caution">
    <text evidence="2">The sequence shown here is derived from an EMBL/GenBank/DDBJ whole genome shotgun (WGS) entry which is preliminary data.</text>
</comment>
<reference evidence="3 4" key="1">
    <citation type="submission" date="2019-05" db="EMBL/GenBank/DDBJ databases">
        <title>Emergence of the Ug99 lineage of the wheat stem rust pathogen through somatic hybridization.</title>
        <authorList>
            <person name="Li F."/>
            <person name="Upadhyaya N.M."/>
            <person name="Sperschneider J."/>
            <person name="Matny O."/>
            <person name="Nguyen-Phuc H."/>
            <person name="Mago R."/>
            <person name="Raley C."/>
            <person name="Miller M.E."/>
            <person name="Silverstein K.A.T."/>
            <person name="Henningsen E."/>
            <person name="Hirsch C.D."/>
            <person name="Visser B."/>
            <person name="Pretorius Z.A."/>
            <person name="Steffenson B.J."/>
            <person name="Schwessinger B."/>
            <person name="Dodds P.N."/>
            <person name="Figueroa M."/>
        </authorList>
    </citation>
    <scope>NUCLEOTIDE SEQUENCE [LARGE SCALE GENOMIC DNA]</scope>
    <source>
        <strain evidence="1">21-0</strain>
        <strain evidence="2 4">Ug99</strain>
    </source>
</reference>
<dbReference type="Proteomes" id="UP000324748">
    <property type="component" value="Unassembled WGS sequence"/>
</dbReference>
<gene>
    <name evidence="1" type="ORF">PGT21_001258</name>
    <name evidence="2" type="ORF">PGTUg99_005762</name>
</gene>
<name>A0A5B0MV69_PUCGR</name>
<evidence type="ECO:0000313" key="1">
    <source>
        <dbReference type="EMBL" id="KAA1065509.1"/>
    </source>
</evidence>
<proteinExistence type="predicted"/>
<organism evidence="2 4">
    <name type="scientific">Puccinia graminis f. sp. tritici</name>
    <dbReference type="NCBI Taxonomy" id="56615"/>
    <lineage>
        <taxon>Eukaryota</taxon>
        <taxon>Fungi</taxon>
        <taxon>Dikarya</taxon>
        <taxon>Basidiomycota</taxon>
        <taxon>Pucciniomycotina</taxon>
        <taxon>Pucciniomycetes</taxon>
        <taxon>Pucciniales</taxon>
        <taxon>Pucciniaceae</taxon>
        <taxon>Puccinia</taxon>
    </lineage>
</organism>
<keyword evidence="3" id="KW-1185">Reference proteome</keyword>
<evidence type="ECO:0000313" key="2">
    <source>
        <dbReference type="EMBL" id="KAA1079928.1"/>
    </source>
</evidence>
<dbReference type="AlphaFoldDB" id="A0A5B0MV69"/>
<accession>A0A5B0MV69</accession>
<dbReference type="Proteomes" id="UP000325313">
    <property type="component" value="Unassembled WGS sequence"/>
</dbReference>
<dbReference type="EMBL" id="VDEP01000443">
    <property type="protein sequence ID" value="KAA1079928.1"/>
    <property type="molecule type" value="Genomic_DNA"/>
</dbReference>
<dbReference type="EMBL" id="VSWC01000196">
    <property type="protein sequence ID" value="KAA1065509.1"/>
    <property type="molecule type" value="Genomic_DNA"/>
</dbReference>
<evidence type="ECO:0000313" key="4">
    <source>
        <dbReference type="Proteomes" id="UP000325313"/>
    </source>
</evidence>
<sequence length="106" mass="11145">MLSIMLNGKASSRGMIYILFIGMIITLSINLSSAITCVKSFQPRGDGKVVCDTGIYTHTCSLNNCYVLVPTNPASEPGAIAFEGCNRADGSGAVATVYVQYPPSCS</sequence>
<dbReference type="OrthoDB" id="10503793at2759"/>